<proteinExistence type="predicted"/>
<reference evidence="2" key="1">
    <citation type="submission" date="2016-10" db="EMBL/GenBank/DDBJ databases">
        <authorList>
            <person name="Varghese N."/>
            <person name="Submissions S."/>
        </authorList>
    </citation>
    <scope>NUCLEOTIDE SEQUENCE [LARGE SCALE GENOMIC DNA]</scope>
    <source>
        <strain evidence="2">CGMCC 4.5579</strain>
    </source>
</reference>
<dbReference type="STRING" id="587909.SAMN05421810_101247"/>
<organism evidence="1 2">
    <name type="scientific">Amycolatopsis arida</name>
    <dbReference type="NCBI Taxonomy" id="587909"/>
    <lineage>
        <taxon>Bacteria</taxon>
        <taxon>Bacillati</taxon>
        <taxon>Actinomycetota</taxon>
        <taxon>Actinomycetes</taxon>
        <taxon>Pseudonocardiales</taxon>
        <taxon>Pseudonocardiaceae</taxon>
        <taxon>Amycolatopsis</taxon>
    </lineage>
</organism>
<name>A0A1I5KP87_9PSEU</name>
<sequence>MDAREAELVTGERIGDAGAALRAGRTLLRGARSPAGPSLVAIDVAGEATSVRRAGGRPALTRAALDAHLAQLPG</sequence>
<accession>A0A1I5KP87</accession>
<dbReference type="Proteomes" id="UP000198727">
    <property type="component" value="Unassembled WGS sequence"/>
</dbReference>
<protein>
    <submittedName>
        <fullName evidence="1">Uncharacterized protein</fullName>
    </submittedName>
</protein>
<dbReference type="RefSeq" id="WP_208325856.1">
    <property type="nucleotide sequence ID" value="NZ_FOWW01000001.1"/>
</dbReference>
<keyword evidence="2" id="KW-1185">Reference proteome</keyword>
<gene>
    <name evidence="1" type="ORF">SAMN05421810_101247</name>
</gene>
<dbReference type="EMBL" id="FOWW01000001">
    <property type="protein sequence ID" value="SFO86909.1"/>
    <property type="molecule type" value="Genomic_DNA"/>
</dbReference>
<dbReference type="AlphaFoldDB" id="A0A1I5KP87"/>
<evidence type="ECO:0000313" key="2">
    <source>
        <dbReference type="Proteomes" id="UP000198727"/>
    </source>
</evidence>
<evidence type="ECO:0000313" key="1">
    <source>
        <dbReference type="EMBL" id="SFO86909.1"/>
    </source>
</evidence>